<dbReference type="AlphaFoldDB" id="A0A542XNE5"/>
<evidence type="ECO:0000313" key="1">
    <source>
        <dbReference type="EMBL" id="GIM87253.1"/>
    </source>
</evidence>
<protein>
    <recommendedName>
        <fullName evidence="5">Polyketide cyclase/dehydrase/lipid transport protein</fullName>
    </recommendedName>
</protein>
<dbReference type="OMA" id="ELTACWR"/>
<dbReference type="Proteomes" id="UP000677457">
    <property type="component" value="Unassembled WGS sequence"/>
</dbReference>
<evidence type="ECO:0000313" key="4">
    <source>
        <dbReference type="Proteomes" id="UP000677457"/>
    </source>
</evidence>
<proteinExistence type="predicted"/>
<name>A0A542XNE5_SALAC</name>
<organism evidence="2 3">
    <name type="scientific">Salinispora arenicola</name>
    <dbReference type="NCBI Taxonomy" id="168697"/>
    <lineage>
        <taxon>Bacteria</taxon>
        <taxon>Bacillati</taxon>
        <taxon>Actinomycetota</taxon>
        <taxon>Actinomycetes</taxon>
        <taxon>Micromonosporales</taxon>
        <taxon>Micromonosporaceae</taxon>
        <taxon>Salinispora</taxon>
    </lineage>
</organism>
<reference evidence="2 3" key="1">
    <citation type="submission" date="2019-06" db="EMBL/GenBank/DDBJ databases">
        <title>Sequencing the genomes of 1000 actinobacteria strains.</title>
        <authorList>
            <person name="Klenk H.-P."/>
        </authorList>
    </citation>
    <scope>NUCLEOTIDE SEQUENCE [LARGE SCALE GENOMIC DNA]</scope>
    <source>
        <strain evidence="2 3">DSM 44819</strain>
    </source>
</reference>
<dbReference type="Proteomes" id="UP000315983">
    <property type="component" value="Unassembled WGS sequence"/>
</dbReference>
<dbReference type="SUPFAM" id="SSF55961">
    <property type="entry name" value="Bet v1-like"/>
    <property type="match status" value="1"/>
</dbReference>
<dbReference type="EMBL" id="VFOL01000001">
    <property type="protein sequence ID" value="TQL37378.1"/>
    <property type="molecule type" value="Genomic_DNA"/>
</dbReference>
<evidence type="ECO:0000313" key="3">
    <source>
        <dbReference type="Proteomes" id="UP000315983"/>
    </source>
</evidence>
<dbReference type="EMBL" id="BOQM01000034">
    <property type="protein sequence ID" value="GIM87253.1"/>
    <property type="molecule type" value="Genomic_DNA"/>
</dbReference>
<evidence type="ECO:0008006" key="5">
    <source>
        <dbReference type="Google" id="ProtNLM"/>
    </source>
</evidence>
<sequence>MASAERGVSAPPEVVFNTAIDPDRTSAWLPEPLRADGTPATDISPTELAARWQAAGDWTAEIQIDPADAGGARIRLDLTGGDAPDSLVDEALDNLAQAVADNLQAG</sequence>
<evidence type="ECO:0000313" key="2">
    <source>
        <dbReference type="EMBL" id="TQL37378.1"/>
    </source>
</evidence>
<dbReference type="RefSeq" id="WP_012183983.1">
    <property type="nucleotide sequence ID" value="NZ_BOQM01000034.1"/>
</dbReference>
<accession>A0A542XNE5</accession>
<dbReference type="GeneID" id="93771772"/>
<reference evidence="1 4" key="2">
    <citation type="submission" date="2021-03" db="EMBL/GenBank/DDBJ databases">
        <title>Whole genome shotgun sequence of Salinispora arenicola NBRC 105043.</title>
        <authorList>
            <person name="Komaki H."/>
            <person name="Tamura T."/>
        </authorList>
    </citation>
    <scope>NUCLEOTIDE SEQUENCE [LARGE SCALE GENOMIC DNA]</scope>
    <source>
        <strain evidence="1 4">NBRC 105043</strain>
    </source>
</reference>
<keyword evidence="4" id="KW-1185">Reference proteome</keyword>
<gene>
    <name evidence="2" type="ORF">FB564_2529</name>
    <name evidence="1" type="ORF">Sar04_39890</name>
</gene>
<comment type="caution">
    <text evidence="2">The sequence shown here is derived from an EMBL/GenBank/DDBJ whole genome shotgun (WGS) entry which is preliminary data.</text>
</comment>